<evidence type="ECO:0000259" key="2">
    <source>
        <dbReference type="Pfam" id="PF13360"/>
    </source>
</evidence>
<dbReference type="SUPFAM" id="SSF50998">
    <property type="entry name" value="Quinoprotein alcohol dehydrogenase-like"/>
    <property type="match status" value="1"/>
</dbReference>
<feature type="domain" description="Pyrrolo-quinoline quinone repeat" evidence="2">
    <location>
        <begin position="48"/>
        <end position="190"/>
    </location>
</feature>
<dbReference type="RefSeq" id="WP_133874160.1">
    <property type="nucleotide sequence ID" value="NZ_BOMD01000090.1"/>
</dbReference>
<protein>
    <submittedName>
        <fullName evidence="3">Putative pyrroloquinoline-quinone binding quinoprotein</fullName>
    </submittedName>
</protein>
<feature type="compositionally biased region" description="Polar residues" evidence="1">
    <location>
        <begin position="291"/>
        <end position="300"/>
    </location>
</feature>
<reference evidence="3 4" key="1">
    <citation type="submission" date="2019-03" db="EMBL/GenBank/DDBJ databases">
        <title>Sequencing the genomes of 1000 actinobacteria strains.</title>
        <authorList>
            <person name="Klenk H.-P."/>
        </authorList>
    </citation>
    <scope>NUCLEOTIDE SEQUENCE [LARGE SCALE GENOMIC DNA]</scope>
    <source>
        <strain evidence="3 4">DSM 43805</strain>
    </source>
</reference>
<evidence type="ECO:0000313" key="3">
    <source>
        <dbReference type="EMBL" id="TDO39907.1"/>
    </source>
</evidence>
<dbReference type="EMBL" id="SNWR01000001">
    <property type="protein sequence ID" value="TDO39907.1"/>
    <property type="molecule type" value="Genomic_DNA"/>
</dbReference>
<sequence length="430" mass="44880">MSRVLLRSLAALVLTVVAGLIGWRVLAPAEVLSAASTPYPNPSVGVAQVTGRANMAPLIVDGRMRVYAGKRQVRADGPVDARRVSTARWSLRRWPVEVSGVVASGTTVISRWSDGLLIAIDGRTGKEVWRVPTGLPSPGYEGHRTGASVVWAPPGLWVSDQFVLVKGGQRLSAYEVGSGARRWSVEVPAGCDDGLTTRGGQFLCGTAGFSVSTGEAITPYVVGPLTPLSCVIGFSECAALRDGQGRGYLTSPSAGAEPAAAAGPDADTGLDPTSSPKATPDPKATPTSSPRSIATSNPQAGPTADPQATPKPGSPGPLRREPGLDNSEMSVTGTGLGRVPPGDLLLGVSRGRMVVLTASRHLQIRHAGRGGVEAEFPLAVDTEKLTWKPGLWQVTDDWVAIERLTEDGPADPEAPEHYFTVDTVIIASLR</sequence>
<gene>
    <name evidence="3" type="ORF">C8E87_3612</name>
</gene>
<dbReference type="Pfam" id="PF13360">
    <property type="entry name" value="PQQ_2"/>
    <property type="match status" value="1"/>
</dbReference>
<organism evidence="3 4">
    <name type="scientific">Paractinoplanes brasiliensis</name>
    <dbReference type="NCBI Taxonomy" id="52695"/>
    <lineage>
        <taxon>Bacteria</taxon>
        <taxon>Bacillati</taxon>
        <taxon>Actinomycetota</taxon>
        <taxon>Actinomycetes</taxon>
        <taxon>Micromonosporales</taxon>
        <taxon>Micromonosporaceae</taxon>
        <taxon>Paractinoplanes</taxon>
    </lineage>
</organism>
<dbReference type="Gene3D" id="2.130.10.10">
    <property type="entry name" value="YVTN repeat-like/Quinoprotein amine dehydrogenase"/>
    <property type="match status" value="1"/>
</dbReference>
<proteinExistence type="predicted"/>
<dbReference type="InterPro" id="IPR015943">
    <property type="entry name" value="WD40/YVTN_repeat-like_dom_sf"/>
</dbReference>
<feature type="region of interest" description="Disordered" evidence="1">
    <location>
        <begin position="249"/>
        <end position="341"/>
    </location>
</feature>
<dbReference type="InterPro" id="IPR002372">
    <property type="entry name" value="PQQ_rpt_dom"/>
</dbReference>
<dbReference type="AlphaFoldDB" id="A0A4R6JUQ1"/>
<dbReference type="InterPro" id="IPR011047">
    <property type="entry name" value="Quinoprotein_ADH-like_sf"/>
</dbReference>
<dbReference type="OrthoDB" id="3336893at2"/>
<comment type="caution">
    <text evidence="3">The sequence shown here is derived from an EMBL/GenBank/DDBJ whole genome shotgun (WGS) entry which is preliminary data.</text>
</comment>
<name>A0A4R6JUQ1_9ACTN</name>
<evidence type="ECO:0000313" key="4">
    <source>
        <dbReference type="Proteomes" id="UP000294901"/>
    </source>
</evidence>
<dbReference type="Proteomes" id="UP000294901">
    <property type="component" value="Unassembled WGS sequence"/>
</dbReference>
<keyword evidence="4" id="KW-1185">Reference proteome</keyword>
<evidence type="ECO:0000256" key="1">
    <source>
        <dbReference type="SAM" id="MobiDB-lite"/>
    </source>
</evidence>
<accession>A0A4R6JUQ1</accession>
<feature type="compositionally biased region" description="Low complexity" evidence="1">
    <location>
        <begin position="254"/>
        <end position="290"/>
    </location>
</feature>